<evidence type="ECO:0000259" key="2">
    <source>
        <dbReference type="Pfam" id="PF04187"/>
    </source>
</evidence>
<dbReference type="InterPro" id="IPR007314">
    <property type="entry name" value="Cofac_haem-bd_dom"/>
</dbReference>
<dbReference type="SUPFAM" id="SSF159501">
    <property type="entry name" value="EreA/ChaN-like"/>
    <property type="match status" value="1"/>
</dbReference>
<protein>
    <submittedName>
        <fullName evidence="3">ChaN family lipoprotein</fullName>
    </submittedName>
</protein>
<reference evidence="3 4" key="1">
    <citation type="submission" date="2022-10" db="EMBL/GenBank/DDBJ databases">
        <title>Janthinobacterium sp. hw3 Genome sequencing.</title>
        <authorList>
            <person name="Park S."/>
        </authorList>
    </citation>
    <scope>NUCLEOTIDE SEQUENCE [LARGE SCALE GENOMIC DNA]</scope>
    <source>
        <strain evidence="4">hw3</strain>
    </source>
</reference>
<dbReference type="Proteomes" id="UP001221208">
    <property type="component" value="Unassembled WGS sequence"/>
</dbReference>
<proteinExistence type="predicted"/>
<keyword evidence="3" id="KW-0449">Lipoprotein</keyword>
<evidence type="ECO:0000313" key="4">
    <source>
        <dbReference type="Proteomes" id="UP001221208"/>
    </source>
</evidence>
<name>A0ABT5K2T3_9BURK</name>
<feature type="signal peptide" evidence="1">
    <location>
        <begin position="1"/>
        <end position="20"/>
    </location>
</feature>
<dbReference type="InterPro" id="IPR016773">
    <property type="entry name" value="Fe3_uptake_reg_CjrA_prd"/>
</dbReference>
<sequence length="287" mass="31488">MKLLLSLCAVFLSACTSVLPAGPSLPAPADVASVGEIVDLRSGARLSAAELLTRLAAAPRVLVGEQHDQAEHHRIELWLAQQLARQRPQGSVLLEMLNPDQQDKVDQVKLWLQGNPVVRAERVAELLSWQKGWSWALYGDLAMDLMRAPYPLLSANLDRAEVQTIGRQQPALSGALSTRPEVRARLEATIRDMHDNQIDAPRLQAMLSVQQQRDRRMAERLLAAPAPALLMAGGYHAAKDIGVPLHVRDLAGEQPLTVLMLAERGADVSLQQADYVWYTPAQPEPAI</sequence>
<keyword evidence="1" id="KW-0732">Signal</keyword>
<accession>A0ABT5K2T3</accession>
<evidence type="ECO:0000313" key="3">
    <source>
        <dbReference type="EMBL" id="MDC8759214.1"/>
    </source>
</evidence>
<dbReference type="Gene3D" id="3.40.50.11550">
    <property type="match status" value="1"/>
</dbReference>
<feature type="chain" id="PRO_5045997313" evidence="1">
    <location>
        <begin position="21"/>
        <end position="287"/>
    </location>
</feature>
<comment type="caution">
    <text evidence="3">The sequence shown here is derived from an EMBL/GenBank/DDBJ whole genome shotgun (WGS) entry which is preliminary data.</text>
</comment>
<gene>
    <name evidence="3" type="ORF">OIK44_16655</name>
</gene>
<organism evidence="3 4">
    <name type="scientific">Janthinobacterium fluminis</name>
    <dbReference type="NCBI Taxonomy" id="2987524"/>
    <lineage>
        <taxon>Bacteria</taxon>
        <taxon>Pseudomonadati</taxon>
        <taxon>Pseudomonadota</taxon>
        <taxon>Betaproteobacteria</taxon>
        <taxon>Burkholderiales</taxon>
        <taxon>Oxalobacteraceae</taxon>
        <taxon>Janthinobacterium</taxon>
    </lineage>
</organism>
<dbReference type="Pfam" id="PF04187">
    <property type="entry name" value="Cofac_haem_bdg"/>
    <property type="match status" value="1"/>
</dbReference>
<dbReference type="CDD" id="cd14727">
    <property type="entry name" value="ChanN-like"/>
    <property type="match status" value="1"/>
</dbReference>
<evidence type="ECO:0000256" key="1">
    <source>
        <dbReference type="SAM" id="SignalP"/>
    </source>
</evidence>
<dbReference type="PIRSF" id="PIRSF020419">
    <property type="entry name" value="Fe_uptake_reg_CjrA_prd"/>
    <property type="match status" value="1"/>
</dbReference>
<feature type="domain" description="Haem-binding uptake Tiki superfamily ChaN" evidence="2">
    <location>
        <begin position="52"/>
        <end position="247"/>
    </location>
</feature>
<dbReference type="Gene3D" id="1.10.8.760">
    <property type="entry name" value="Haem-binding uptake, Tiki superfamily, ChaN, domain 2"/>
    <property type="match status" value="1"/>
</dbReference>
<dbReference type="RefSeq" id="WP_273672259.1">
    <property type="nucleotide sequence ID" value="NZ_JAQQXR010000006.1"/>
</dbReference>
<dbReference type="PROSITE" id="PS51257">
    <property type="entry name" value="PROKAR_LIPOPROTEIN"/>
    <property type="match status" value="1"/>
</dbReference>
<dbReference type="EMBL" id="JAQQXR010000006">
    <property type="protein sequence ID" value="MDC8759214.1"/>
    <property type="molecule type" value="Genomic_DNA"/>
</dbReference>
<keyword evidence="4" id="KW-1185">Reference proteome</keyword>